<keyword evidence="7" id="KW-0408">Iron</keyword>
<reference evidence="8 9" key="1">
    <citation type="submission" date="2015-01" db="EMBL/GenBank/DDBJ databases">
        <title>The Genome Sequence of Exophiala spinifera CBS89968.</title>
        <authorList>
            <consortium name="The Broad Institute Genomics Platform"/>
            <person name="Cuomo C."/>
            <person name="de Hoog S."/>
            <person name="Gorbushina A."/>
            <person name="Stielow B."/>
            <person name="Teixiera M."/>
            <person name="Abouelleil A."/>
            <person name="Chapman S.B."/>
            <person name="Priest M."/>
            <person name="Young S.K."/>
            <person name="Wortman J."/>
            <person name="Nusbaum C."/>
            <person name="Birren B."/>
        </authorList>
    </citation>
    <scope>NUCLEOTIDE SEQUENCE [LARGE SCALE GENOMIC DNA]</scope>
    <source>
        <strain evidence="8 9">CBS 89968</strain>
    </source>
</reference>
<evidence type="ECO:0008006" key="10">
    <source>
        <dbReference type="Google" id="ProtNLM"/>
    </source>
</evidence>
<dbReference type="RefSeq" id="XP_016241312.1">
    <property type="nucleotide sequence ID" value="XM_016376036.1"/>
</dbReference>
<evidence type="ECO:0000256" key="7">
    <source>
        <dbReference type="ARBA" id="ARBA00023004"/>
    </source>
</evidence>
<dbReference type="SUPFAM" id="SSF51197">
    <property type="entry name" value="Clavaminate synthase-like"/>
    <property type="match status" value="1"/>
</dbReference>
<dbReference type="OrthoDB" id="4132605at2759"/>
<dbReference type="AlphaFoldDB" id="A0A0D1Z0H3"/>
<evidence type="ECO:0000256" key="6">
    <source>
        <dbReference type="ARBA" id="ARBA00023002"/>
    </source>
</evidence>
<dbReference type="Pfam" id="PF05721">
    <property type="entry name" value="PhyH"/>
    <property type="match status" value="1"/>
</dbReference>
<dbReference type="InterPro" id="IPR008775">
    <property type="entry name" value="Phytyl_CoA_dOase-like"/>
</dbReference>
<dbReference type="GeneID" id="27328758"/>
<protein>
    <recommendedName>
        <fullName evidence="10">Fe2OG dioxygenase domain-containing protein</fullName>
    </recommendedName>
</protein>
<keyword evidence="4" id="KW-0479">Metal-binding</keyword>
<comment type="cofactor">
    <cofactor evidence="1">
        <name>Fe cation</name>
        <dbReference type="ChEBI" id="CHEBI:24875"/>
    </cofactor>
</comment>
<sequence>MSNTSVITLDSTVPAAESSSVTIKTEGENKPALSEYNASSTSSSELVAAICRDGGVIVRNFASNSTLGALEQELRPHLEADEGYEGEFFSKETRKAQGLAGRSPTFCKDILANDLWRGVYETFLTTTTKSWTGDTLHECVSRPQLSSCAVIAIRPGGKAQPLHRDDMVHHVDNPAITADQYQIGRDTSVGLFLAGTKTTRKNGATRFQPGSHLQATINPPNEQDSVYAELEAGDAFMMLASCYHGGSANKTADEERVVYIHFMIKGYLRQEENQYLAVPREQLLQYPEFVQRKIGYEISEPYLGWVNLADPLKFVKGEETQMSDLY</sequence>
<dbReference type="Proteomes" id="UP000053328">
    <property type="component" value="Unassembled WGS sequence"/>
</dbReference>
<dbReference type="PANTHER" id="PTHR20883">
    <property type="entry name" value="PHYTANOYL-COA DIOXYGENASE DOMAIN CONTAINING 1"/>
    <property type="match status" value="1"/>
</dbReference>
<comment type="similarity">
    <text evidence="2">Belongs to the PhyH family.</text>
</comment>
<name>A0A0D1Z0H3_9EURO</name>
<evidence type="ECO:0000313" key="8">
    <source>
        <dbReference type="EMBL" id="KIW21096.1"/>
    </source>
</evidence>
<dbReference type="VEuPathDB" id="FungiDB:PV08_01675"/>
<dbReference type="STRING" id="91928.A0A0D1Z0H3"/>
<keyword evidence="9" id="KW-1185">Reference proteome</keyword>
<dbReference type="EMBL" id="KN847492">
    <property type="protein sequence ID" value="KIW21096.1"/>
    <property type="molecule type" value="Genomic_DNA"/>
</dbReference>
<keyword evidence="6" id="KW-0560">Oxidoreductase</keyword>
<gene>
    <name evidence="8" type="ORF">PV08_01675</name>
</gene>
<comment type="subunit">
    <text evidence="3">Homodimer.</text>
</comment>
<evidence type="ECO:0000256" key="2">
    <source>
        <dbReference type="ARBA" id="ARBA00005830"/>
    </source>
</evidence>
<evidence type="ECO:0000256" key="3">
    <source>
        <dbReference type="ARBA" id="ARBA00011738"/>
    </source>
</evidence>
<keyword evidence="5" id="KW-0223">Dioxygenase</keyword>
<dbReference type="PANTHER" id="PTHR20883:SF45">
    <property type="entry name" value="PHYTANOYL-COA DIOXYGENASE FAMILY PROTEIN"/>
    <property type="match status" value="1"/>
</dbReference>
<evidence type="ECO:0000256" key="1">
    <source>
        <dbReference type="ARBA" id="ARBA00001962"/>
    </source>
</evidence>
<evidence type="ECO:0000256" key="5">
    <source>
        <dbReference type="ARBA" id="ARBA00022964"/>
    </source>
</evidence>
<accession>A0A0D1Z0H3</accession>
<evidence type="ECO:0000256" key="4">
    <source>
        <dbReference type="ARBA" id="ARBA00022723"/>
    </source>
</evidence>
<dbReference type="GO" id="GO:0046872">
    <property type="term" value="F:metal ion binding"/>
    <property type="evidence" value="ECO:0007669"/>
    <property type="project" value="UniProtKB-KW"/>
</dbReference>
<dbReference type="Gene3D" id="2.60.120.620">
    <property type="entry name" value="q2cbj1_9rhob like domain"/>
    <property type="match status" value="1"/>
</dbReference>
<organism evidence="8 9">
    <name type="scientific">Exophiala spinifera</name>
    <dbReference type="NCBI Taxonomy" id="91928"/>
    <lineage>
        <taxon>Eukaryota</taxon>
        <taxon>Fungi</taxon>
        <taxon>Dikarya</taxon>
        <taxon>Ascomycota</taxon>
        <taxon>Pezizomycotina</taxon>
        <taxon>Eurotiomycetes</taxon>
        <taxon>Chaetothyriomycetidae</taxon>
        <taxon>Chaetothyriales</taxon>
        <taxon>Herpotrichiellaceae</taxon>
        <taxon>Exophiala</taxon>
    </lineage>
</organism>
<dbReference type="GO" id="GO:0051213">
    <property type="term" value="F:dioxygenase activity"/>
    <property type="evidence" value="ECO:0007669"/>
    <property type="project" value="UniProtKB-KW"/>
</dbReference>
<evidence type="ECO:0000313" key="9">
    <source>
        <dbReference type="Proteomes" id="UP000053328"/>
    </source>
</evidence>
<dbReference type="HOGENOM" id="CLU_047725_0_1_1"/>
<proteinExistence type="inferred from homology"/>